<dbReference type="RefSeq" id="WP_284328334.1">
    <property type="nucleotide sequence ID" value="NZ_BSUN01000001.1"/>
</dbReference>
<evidence type="ECO:0000313" key="1">
    <source>
        <dbReference type="EMBL" id="GMA36003.1"/>
    </source>
</evidence>
<sequence length="142" mass="14823">MAEVRAGIDEAGIDPVVADVAYWNGEVSAGCYGVPCLVLADLGLTLSPLMNADEAGLPAGDSTVFSNEQLGDLDSIDVVFTGVNEDGSGNMADDETLSANALWKDLGFVKDGEIYGYNYEMAYGSPSGQMAFLEVVEKALLG</sequence>
<reference evidence="2" key="1">
    <citation type="journal article" date="2019" name="Int. J. Syst. Evol. Microbiol.">
        <title>The Global Catalogue of Microorganisms (GCM) 10K type strain sequencing project: providing services to taxonomists for standard genome sequencing and annotation.</title>
        <authorList>
            <consortium name="The Broad Institute Genomics Platform"/>
            <consortium name="The Broad Institute Genome Sequencing Center for Infectious Disease"/>
            <person name="Wu L."/>
            <person name="Ma J."/>
        </authorList>
    </citation>
    <scope>NUCLEOTIDE SEQUENCE [LARGE SCALE GENOMIC DNA]</scope>
    <source>
        <strain evidence="2">NBRC 112299</strain>
    </source>
</reference>
<comment type="caution">
    <text evidence="1">The sequence shown here is derived from an EMBL/GenBank/DDBJ whole genome shotgun (WGS) entry which is preliminary data.</text>
</comment>
<proteinExistence type="predicted"/>
<name>A0ABQ6IGZ2_9MICO</name>
<organism evidence="1 2">
    <name type="scientific">Demequina litorisediminis</name>
    <dbReference type="NCBI Taxonomy" id="1849022"/>
    <lineage>
        <taxon>Bacteria</taxon>
        <taxon>Bacillati</taxon>
        <taxon>Actinomycetota</taxon>
        <taxon>Actinomycetes</taxon>
        <taxon>Micrococcales</taxon>
        <taxon>Demequinaceae</taxon>
        <taxon>Demequina</taxon>
    </lineage>
</organism>
<dbReference type="SUPFAM" id="SSF53807">
    <property type="entry name" value="Helical backbone' metal receptor"/>
    <property type="match status" value="1"/>
</dbReference>
<gene>
    <name evidence="1" type="ORF">GCM10025876_22070</name>
</gene>
<keyword evidence="2" id="KW-1185">Reference proteome</keyword>
<dbReference type="EMBL" id="BSUN01000001">
    <property type="protein sequence ID" value="GMA36003.1"/>
    <property type="molecule type" value="Genomic_DNA"/>
</dbReference>
<accession>A0ABQ6IGZ2</accession>
<protein>
    <recommendedName>
        <fullName evidence="3">Fe/B12 periplasmic-binding domain-containing protein</fullName>
    </recommendedName>
</protein>
<evidence type="ECO:0000313" key="2">
    <source>
        <dbReference type="Proteomes" id="UP001157125"/>
    </source>
</evidence>
<dbReference type="Proteomes" id="UP001157125">
    <property type="component" value="Unassembled WGS sequence"/>
</dbReference>
<dbReference type="Gene3D" id="3.40.50.1980">
    <property type="entry name" value="Nitrogenase molybdenum iron protein domain"/>
    <property type="match status" value="1"/>
</dbReference>
<evidence type="ECO:0008006" key="3">
    <source>
        <dbReference type="Google" id="ProtNLM"/>
    </source>
</evidence>